<protein>
    <submittedName>
        <fullName evidence="1">Uncharacterized protein</fullName>
    </submittedName>
</protein>
<evidence type="ECO:0000313" key="1">
    <source>
        <dbReference type="EMBL" id="MXY92194.1"/>
    </source>
</evidence>
<accession>A0A6B0YMB9</accession>
<comment type="caution">
    <text evidence="1">The sequence shown here is derived from an EMBL/GenBank/DDBJ whole genome shotgun (WGS) entry which is preliminary data.</text>
</comment>
<reference evidence="1" key="1">
    <citation type="submission" date="2019-09" db="EMBL/GenBank/DDBJ databases">
        <title>Characterisation of the sponge microbiome using genome-centric metagenomics.</title>
        <authorList>
            <person name="Engelberts J.P."/>
            <person name="Robbins S.J."/>
            <person name="De Goeij J.M."/>
            <person name="Aranda M."/>
            <person name="Bell S.C."/>
            <person name="Webster N.S."/>
        </authorList>
    </citation>
    <scope>NUCLEOTIDE SEQUENCE</scope>
    <source>
        <strain evidence="1">SB0664_bin_27</strain>
    </source>
</reference>
<dbReference type="AlphaFoldDB" id="A0A6B0YMB9"/>
<sequence length="439" mass="49207">MNKTALCTILFAMLLAGCGRLNVGFGPLLRDVTVAPDLISPNADGDTDATEIRYTLSRSAFVSIYFEDEDGERFYFRHNRRRSPGSYSVLWGGVMDEPKVEQLEDGTNEILSRVLPDGNYRWFVKASDDDAKTETIDGTITLEDGDTELPQLESFAVMPKVFRPNLDGLRDDWVSISYNLSKEVQNIQVFLEDPDKPGLKVHIAEGPNTIEPEEPGNHTYKYFGGVDLNAEPPPDGEYLVVGEANDLAGNRVRVTRYLTIEMGGRPRADVVQGEIDWVNEVNRVVSVPLGRKLCFTSIVKNEGEVPVRTNGPWPGQEYHFAEDFTHDTFNTIASRPENLGNYWFELPGAFRFGLNYSTTGYPYPFRWAIGRQEDLEYLTIEGQSAWYLMPGKSGRVSGCILFEGRPAGGNVLWWGGLIHEAYGHPNDFIDRITVNVGPE</sequence>
<dbReference type="PROSITE" id="PS51257">
    <property type="entry name" value="PROKAR_LIPOPROTEIN"/>
    <property type="match status" value="1"/>
</dbReference>
<organism evidence="1">
    <name type="scientific">Caldilineaceae bacterium SB0664_bin_27</name>
    <dbReference type="NCBI Taxonomy" id="2605260"/>
    <lineage>
        <taxon>Bacteria</taxon>
        <taxon>Bacillati</taxon>
        <taxon>Chloroflexota</taxon>
        <taxon>Caldilineae</taxon>
        <taxon>Caldilineales</taxon>
        <taxon>Caldilineaceae</taxon>
    </lineage>
</organism>
<dbReference type="EMBL" id="VXRG01000021">
    <property type="protein sequence ID" value="MXY92194.1"/>
    <property type="molecule type" value="Genomic_DNA"/>
</dbReference>
<name>A0A6B0YMB9_9CHLR</name>
<proteinExistence type="predicted"/>
<gene>
    <name evidence="1" type="ORF">F4Y42_01965</name>
</gene>